<dbReference type="InterPro" id="IPR001680">
    <property type="entry name" value="WD40_rpt"/>
</dbReference>
<dbReference type="Gene3D" id="2.130.10.10">
    <property type="entry name" value="YVTN repeat-like/Quinoprotein amine dehydrogenase"/>
    <property type="match status" value="1"/>
</dbReference>
<dbReference type="InterPro" id="IPR036322">
    <property type="entry name" value="WD40_repeat_dom_sf"/>
</dbReference>
<keyword evidence="2" id="KW-0677">Repeat</keyword>
<reference evidence="6" key="1">
    <citation type="journal article" date="2010" name="Science">
        <title>Plasticity of animal genome architecture unmasked by rapid evolution of a pelagic tunicate.</title>
        <authorList>
            <person name="Denoeud F."/>
            <person name="Henriet S."/>
            <person name="Mungpakdee S."/>
            <person name="Aury J.M."/>
            <person name="Da Silva C."/>
            <person name="Brinkmann H."/>
            <person name="Mikhaleva J."/>
            <person name="Olsen L.C."/>
            <person name="Jubin C."/>
            <person name="Canestro C."/>
            <person name="Bouquet J.M."/>
            <person name="Danks G."/>
            <person name="Poulain J."/>
            <person name="Campsteijn C."/>
            <person name="Adamski M."/>
            <person name="Cross I."/>
            <person name="Yadetie F."/>
            <person name="Muffato M."/>
            <person name="Louis A."/>
            <person name="Butcher S."/>
            <person name="Tsagkogeorga G."/>
            <person name="Konrad A."/>
            <person name="Singh S."/>
            <person name="Jensen M.F."/>
            <person name="Cong E.H."/>
            <person name="Eikeseth-Otteraa H."/>
            <person name="Noel B."/>
            <person name="Anthouard V."/>
            <person name="Porcel B.M."/>
            <person name="Kachouri-Lafond R."/>
            <person name="Nishino A."/>
            <person name="Ugolini M."/>
            <person name="Chourrout P."/>
            <person name="Nishida H."/>
            <person name="Aasland R."/>
            <person name="Huzurbazar S."/>
            <person name="Westhof E."/>
            <person name="Delsuc F."/>
            <person name="Lehrach H."/>
            <person name="Reinhardt R."/>
            <person name="Weissenbach J."/>
            <person name="Roy S.W."/>
            <person name="Artiguenave F."/>
            <person name="Postlethwait J.H."/>
            <person name="Manak J.R."/>
            <person name="Thompson E.M."/>
            <person name="Jaillon O."/>
            <person name="Du Pasquier L."/>
            <person name="Boudinot P."/>
            <person name="Liberles D.A."/>
            <person name="Volff J.N."/>
            <person name="Philippe H."/>
            <person name="Lenhard B."/>
            <person name="Roest Crollius H."/>
            <person name="Wincker P."/>
            <person name="Chourrout D."/>
        </authorList>
    </citation>
    <scope>NUCLEOTIDE SEQUENCE [LARGE SCALE GENOMIC DNA]</scope>
</reference>
<dbReference type="Pfam" id="PF00400">
    <property type="entry name" value="WD40"/>
    <property type="match status" value="1"/>
</dbReference>
<sequence>MSKIGRFCIQHDWLEALEDGESFWISFYGRKDAEPSSIHGKVNRSLFSQEFESVKKENRELVIELDEETEATFIYSDKVFQASDGLFKAKFLDVSPREGLALANDISNDNEFVQVIDLETKETLLSLYVKPAPHFARFFPSGEVIIFASHNEIYLAGLKSGKIVRRFKGHSESITGIEFIEEGRNFISCSADGKLLLWECSSGEEVSTLKSSCDPKGPINCLRIYQTGNDASFSESENFFWKKETFAVCGTEEGYFRIISVPKGTIKWEHKFSSAICSLEILDDRFIAGCRDGSINSIWRDSFQDVSSFFYPHAVLSLSAQIAKESQKTNIRGDLYVSFGGTGVAVFRILDNSESPLEPMHNELTGSDCEPVLQILNRKTGIWTTSRDGFLRFYSLKSS</sequence>
<keyword evidence="3" id="KW-0647">Proteasome</keyword>
<evidence type="ECO:0000256" key="2">
    <source>
        <dbReference type="ARBA" id="ARBA00022737"/>
    </source>
</evidence>
<dbReference type="PANTHER" id="PTHR19857:SF19">
    <property type="entry name" value="26S PROTEASOME REGULATORY SUBUNIT RPN14"/>
    <property type="match status" value="1"/>
</dbReference>
<dbReference type="InterPro" id="IPR051179">
    <property type="entry name" value="WD_repeat_multifunction"/>
</dbReference>
<name>E4YTM7_OIKDI</name>
<proteinExistence type="inferred from homology"/>
<feature type="repeat" description="WD" evidence="5">
    <location>
        <begin position="167"/>
        <end position="208"/>
    </location>
</feature>
<accession>E4YTM7</accession>
<dbReference type="Proteomes" id="UP000011014">
    <property type="component" value="Unassembled WGS sequence"/>
</dbReference>
<comment type="similarity">
    <text evidence="4">Belongs to the WD repeat PAAF1/RPN14 family.</text>
</comment>
<protein>
    <submittedName>
        <fullName evidence="6">Uncharacterized protein</fullName>
    </submittedName>
</protein>
<dbReference type="SMART" id="SM00320">
    <property type="entry name" value="WD40"/>
    <property type="match status" value="2"/>
</dbReference>
<evidence type="ECO:0000313" key="6">
    <source>
        <dbReference type="EMBL" id="CBY38816.1"/>
    </source>
</evidence>
<evidence type="ECO:0000256" key="4">
    <source>
        <dbReference type="ARBA" id="ARBA00038321"/>
    </source>
</evidence>
<dbReference type="SUPFAM" id="SSF50978">
    <property type="entry name" value="WD40 repeat-like"/>
    <property type="match status" value="1"/>
</dbReference>
<dbReference type="PROSITE" id="PS50082">
    <property type="entry name" value="WD_REPEATS_2"/>
    <property type="match status" value="1"/>
</dbReference>
<dbReference type="PANTHER" id="PTHR19857">
    <property type="entry name" value="MITOCHONDRIAL DIVISION PROTEIN 1-RELATED"/>
    <property type="match status" value="1"/>
</dbReference>
<dbReference type="GO" id="GO:0000502">
    <property type="term" value="C:proteasome complex"/>
    <property type="evidence" value="ECO:0007669"/>
    <property type="project" value="UniProtKB-KW"/>
</dbReference>
<evidence type="ECO:0000256" key="5">
    <source>
        <dbReference type="PROSITE-ProRule" id="PRU00221"/>
    </source>
</evidence>
<dbReference type="InterPro" id="IPR015943">
    <property type="entry name" value="WD40/YVTN_repeat-like_dom_sf"/>
</dbReference>
<evidence type="ECO:0000256" key="1">
    <source>
        <dbReference type="ARBA" id="ARBA00022574"/>
    </source>
</evidence>
<evidence type="ECO:0000256" key="3">
    <source>
        <dbReference type="ARBA" id="ARBA00022942"/>
    </source>
</evidence>
<gene>
    <name evidence="6" type="ORF">GSOID_T00019342001</name>
</gene>
<keyword evidence="1 5" id="KW-0853">WD repeat</keyword>
<dbReference type="EMBL" id="FN655333">
    <property type="protein sequence ID" value="CBY38816.1"/>
    <property type="molecule type" value="Genomic_DNA"/>
</dbReference>
<dbReference type="AlphaFoldDB" id="E4YTM7"/>
<dbReference type="PROSITE" id="PS50294">
    <property type="entry name" value="WD_REPEATS_REGION"/>
    <property type="match status" value="1"/>
</dbReference>
<organism evidence="6">
    <name type="scientific">Oikopleura dioica</name>
    <name type="common">Tunicate</name>
    <dbReference type="NCBI Taxonomy" id="34765"/>
    <lineage>
        <taxon>Eukaryota</taxon>
        <taxon>Metazoa</taxon>
        <taxon>Chordata</taxon>
        <taxon>Tunicata</taxon>
        <taxon>Appendicularia</taxon>
        <taxon>Copelata</taxon>
        <taxon>Oikopleuridae</taxon>
        <taxon>Oikopleura</taxon>
    </lineage>
</organism>